<proteinExistence type="predicted"/>
<protein>
    <submittedName>
        <fullName evidence="1">Uncharacterized protein</fullName>
    </submittedName>
</protein>
<gene>
    <name evidence="1" type="ORF">Goari_006237</name>
</gene>
<reference evidence="1 2" key="1">
    <citation type="journal article" date="2019" name="Genome Biol. Evol.">
        <title>Insights into the evolution of the New World diploid cottons (Gossypium, subgenus Houzingenia) based on genome sequencing.</title>
        <authorList>
            <person name="Grover C.E."/>
            <person name="Arick M.A. 2nd"/>
            <person name="Thrash A."/>
            <person name="Conover J.L."/>
            <person name="Sanders W.S."/>
            <person name="Peterson D.G."/>
            <person name="Frelichowski J.E."/>
            <person name="Scheffler J.A."/>
            <person name="Scheffler B.E."/>
            <person name="Wendel J.F."/>
        </authorList>
    </citation>
    <scope>NUCLEOTIDE SEQUENCE [LARGE SCALE GENOMIC DNA]</scope>
    <source>
        <strain evidence="1">185</strain>
        <tissue evidence="1">Leaf</tissue>
    </source>
</reference>
<dbReference type="EMBL" id="JABFAA010000008">
    <property type="protein sequence ID" value="MBA0688450.1"/>
    <property type="molecule type" value="Genomic_DNA"/>
</dbReference>
<accession>A0A7J8XMZ9</accession>
<sequence length="16" mass="1800">MGYLGWVGSFNGSRLR</sequence>
<comment type="caution">
    <text evidence="1">The sequence shown here is derived from an EMBL/GenBank/DDBJ whole genome shotgun (WGS) entry which is preliminary data.</text>
</comment>
<evidence type="ECO:0000313" key="2">
    <source>
        <dbReference type="Proteomes" id="UP000593577"/>
    </source>
</evidence>
<evidence type="ECO:0000313" key="1">
    <source>
        <dbReference type="EMBL" id="MBA0688450.1"/>
    </source>
</evidence>
<keyword evidence="2" id="KW-1185">Reference proteome</keyword>
<dbReference type="Proteomes" id="UP000593577">
    <property type="component" value="Unassembled WGS sequence"/>
</dbReference>
<organism evidence="1 2">
    <name type="scientific">Gossypium aridum</name>
    <name type="common">American cotton</name>
    <name type="synonym">Erioxylum aridum</name>
    <dbReference type="NCBI Taxonomy" id="34290"/>
    <lineage>
        <taxon>Eukaryota</taxon>
        <taxon>Viridiplantae</taxon>
        <taxon>Streptophyta</taxon>
        <taxon>Embryophyta</taxon>
        <taxon>Tracheophyta</taxon>
        <taxon>Spermatophyta</taxon>
        <taxon>Magnoliopsida</taxon>
        <taxon>eudicotyledons</taxon>
        <taxon>Gunneridae</taxon>
        <taxon>Pentapetalae</taxon>
        <taxon>rosids</taxon>
        <taxon>malvids</taxon>
        <taxon>Malvales</taxon>
        <taxon>Malvaceae</taxon>
        <taxon>Malvoideae</taxon>
        <taxon>Gossypium</taxon>
    </lineage>
</organism>
<name>A0A7J8XMZ9_GOSAI</name>
<dbReference type="AlphaFoldDB" id="A0A7J8XMZ9"/>